<comment type="caution">
    <text evidence="9">The sequence shown here is derived from an EMBL/GenBank/DDBJ whole genome shotgun (WGS) entry which is preliminary data.</text>
</comment>
<proteinExistence type="predicted"/>
<dbReference type="PANTHER" id="PTHR32309">
    <property type="entry name" value="TYROSINE-PROTEIN KINASE"/>
    <property type="match status" value="1"/>
</dbReference>
<keyword evidence="5 7" id="KW-0472">Membrane</keyword>
<feature type="transmembrane region" description="Helical" evidence="7">
    <location>
        <begin position="486"/>
        <end position="507"/>
    </location>
</feature>
<dbReference type="InterPro" id="IPR000626">
    <property type="entry name" value="Ubiquitin-like_dom"/>
</dbReference>
<keyword evidence="6" id="KW-0175">Coiled coil</keyword>
<reference evidence="9 10" key="1">
    <citation type="submission" date="2019-03" db="EMBL/GenBank/DDBJ databases">
        <title>Roseomonas sp. a novel Roseomonas species isolated from Sea whip Gorgonian.</title>
        <authorList>
            <person name="Li F."/>
            <person name="Pan X."/>
            <person name="Huang S."/>
            <person name="Li Z."/>
            <person name="Meng B."/>
        </authorList>
    </citation>
    <scope>NUCLEOTIDE SEQUENCE [LARGE SCALE GENOMIC DNA]</scope>
    <source>
        <strain evidence="9 10">M0104</strain>
    </source>
</reference>
<organism evidence="9 10">
    <name type="scientific">Teichococcus coralli</name>
    <dbReference type="NCBI Taxonomy" id="2545983"/>
    <lineage>
        <taxon>Bacteria</taxon>
        <taxon>Pseudomonadati</taxon>
        <taxon>Pseudomonadota</taxon>
        <taxon>Alphaproteobacteria</taxon>
        <taxon>Acetobacterales</taxon>
        <taxon>Roseomonadaceae</taxon>
        <taxon>Roseomonas</taxon>
    </lineage>
</organism>
<feature type="domain" description="Ubiquitin-like" evidence="8">
    <location>
        <begin position="356"/>
        <end position="427"/>
    </location>
</feature>
<evidence type="ECO:0000313" key="9">
    <source>
        <dbReference type="EMBL" id="MXP63104.1"/>
    </source>
</evidence>
<gene>
    <name evidence="9" type="ORF">E0493_07020</name>
</gene>
<evidence type="ECO:0000256" key="6">
    <source>
        <dbReference type="SAM" id="Coils"/>
    </source>
</evidence>
<keyword evidence="3 7" id="KW-0812">Transmembrane</keyword>
<evidence type="ECO:0000256" key="1">
    <source>
        <dbReference type="ARBA" id="ARBA00004651"/>
    </source>
</evidence>
<dbReference type="InterPro" id="IPR003856">
    <property type="entry name" value="LPS_length_determ_N"/>
</dbReference>
<evidence type="ECO:0000256" key="7">
    <source>
        <dbReference type="SAM" id="Phobius"/>
    </source>
</evidence>
<comment type="subcellular location">
    <subcellularLocation>
        <location evidence="1">Cell membrane</location>
        <topology evidence="1">Multi-pass membrane protein</topology>
    </subcellularLocation>
</comment>
<dbReference type="GO" id="GO:0005886">
    <property type="term" value="C:plasma membrane"/>
    <property type="evidence" value="ECO:0007669"/>
    <property type="project" value="UniProtKB-SubCell"/>
</dbReference>
<sequence>MLHRQEGLHGTPRQEEYSVVSAACEPAEATLPDAGAVAAWCCKRDGLFQLGRSFLVQPVASLPSPREVVAVAFRHRRWILLAALLPVLLGATLPFVLTPIYEARTRVLVRGGREFTPQVDAPGMLQSPQTTMREMVDTVIQILQSVDLFRDVVGDVSVQKLYPRLAEESSQGLTPENAAILALGRDISAAPVRLTNVIEISLRNPDAQVAVQGLETVLTRFQERYVRAFSQRRSALLETQIEENQRYLTEVQSERAAYMASHELYSLTDQRSLLVQRHGREREALRAVEMRKSLLEEQIRFLASELERQPPTITVQTTSQDSPLATDALRRLRELQEREREMLRTLGSEHPNVRGIRAAIQTTQQVIAQTNARTTAISLGINPLVTTLKTQLASAEAELAPLAGQVLAYGRSLATEEARLRQIGLDEIQLQTYDRSIAQVEGAIRELRQRQTDARFNEELDRAQVAGLSVIEQPQASDRPIAPKKMLFLAGGIVAGGIMSCFALLVAMTFGRRFLTTETAERMLGVPVLVTLPPMAGLAGRRQMLEASAEEVPPAGIEARA</sequence>
<evidence type="ECO:0000256" key="5">
    <source>
        <dbReference type="ARBA" id="ARBA00023136"/>
    </source>
</evidence>
<name>A0A845BAI9_9PROT</name>
<evidence type="ECO:0000256" key="3">
    <source>
        <dbReference type="ARBA" id="ARBA00022692"/>
    </source>
</evidence>
<evidence type="ECO:0000256" key="4">
    <source>
        <dbReference type="ARBA" id="ARBA00022989"/>
    </source>
</evidence>
<dbReference type="GO" id="GO:0004713">
    <property type="term" value="F:protein tyrosine kinase activity"/>
    <property type="evidence" value="ECO:0007669"/>
    <property type="project" value="TreeGrafter"/>
</dbReference>
<keyword evidence="10" id="KW-1185">Reference proteome</keyword>
<feature type="coiled-coil region" evidence="6">
    <location>
        <begin position="285"/>
        <end position="345"/>
    </location>
</feature>
<evidence type="ECO:0000256" key="2">
    <source>
        <dbReference type="ARBA" id="ARBA00022475"/>
    </source>
</evidence>
<feature type="transmembrane region" description="Helical" evidence="7">
    <location>
        <begin position="78"/>
        <end position="97"/>
    </location>
</feature>
<protein>
    <recommendedName>
        <fullName evidence="8">Ubiquitin-like domain-containing protein</fullName>
    </recommendedName>
</protein>
<dbReference type="Proteomes" id="UP000460715">
    <property type="component" value="Unassembled WGS sequence"/>
</dbReference>
<evidence type="ECO:0000313" key="10">
    <source>
        <dbReference type="Proteomes" id="UP000460715"/>
    </source>
</evidence>
<keyword evidence="4 7" id="KW-1133">Transmembrane helix</keyword>
<keyword evidence="2" id="KW-1003">Cell membrane</keyword>
<dbReference type="PANTHER" id="PTHR32309:SF13">
    <property type="entry name" value="FERRIC ENTEROBACTIN TRANSPORT PROTEIN FEPE"/>
    <property type="match status" value="1"/>
</dbReference>
<dbReference type="EMBL" id="SNVJ01000004">
    <property type="protein sequence ID" value="MXP63104.1"/>
    <property type="molecule type" value="Genomic_DNA"/>
</dbReference>
<dbReference type="InterPro" id="IPR050445">
    <property type="entry name" value="Bact_polysacc_biosynth/exp"/>
</dbReference>
<accession>A0A845BAI9</accession>
<dbReference type="Pfam" id="PF02706">
    <property type="entry name" value="Wzz"/>
    <property type="match status" value="1"/>
</dbReference>
<dbReference type="AlphaFoldDB" id="A0A845BAI9"/>
<evidence type="ECO:0000259" key="8">
    <source>
        <dbReference type="PROSITE" id="PS50053"/>
    </source>
</evidence>
<dbReference type="PROSITE" id="PS50053">
    <property type="entry name" value="UBIQUITIN_2"/>
    <property type="match status" value="1"/>
</dbReference>